<dbReference type="PROSITE" id="PS50222">
    <property type="entry name" value="EF_HAND_2"/>
    <property type="match status" value="1"/>
</dbReference>
<evidence type="ECO:0000256" key="1">
    <source>
        <dbReference type="ARBA" id="ARBA00004273"/>
    </source>
</evidence>
<evidence type="ECO:0000256" key="5">
    <source>
        <dbReference type="ARBA" id="ARBA00022946"/>
    </source>
</evidence>
<dbReference type="PANTHER" id="PTHR12294:SF13">
    <property type="entry name" value="MITOCHONDRIAL CALCIUM UPTAKE 3, ISOFORM D"/>
    <property type="match status" value="1"/>
</dbReference>
<keyword evidence="10" id="KW-1185">Reference proteome</keyword>
<dbReference type="AlphaFoldDB" id="A0A6A4VPY8"/>
<evidence type="ECO:0000256" key="3">
    <source>
        <dbReference type="ARBA" id="ARBA00022737"/>
    </source>
</evidence>
<name>A0A6A4VPY8_AMPAM</name>
<comment type="caution">
    <text evidence="9">The sequence shown here is derived from an EMBL/GenBank/DDBJ whole genome shotgun (WGS) entry which is preliminary data.</text>
</comment>
<dbReference type="Proteomes" id="UP000440578">
    <property type="component" value="Unassembled WGS sequence"/>
</dbReference>
<comment type="subcellular location">
    <subcellularLocation>
        <location evidence="1">Mitochondrion inner membrane</location>
    </subcellularLocation>
    <subcellularLocation>
        <location evidence="2">Mitochondrion intermembrane space</location>
    </subcellularLocation>
</comment>
<evidence type="ECO:0000256" key="4">
    <source>
        <dbReference type="ARBA" id="ARBA00022792"/>
    </source>
</evidence>
<dbReference type="PANTHER" id="PTHR12294">
    <property type="entry name" value="EF HAND DOMAIN FAMILY A1,A2-RELATED"/>
    <property type="match status" value="1"/>
</dbReference>
<dbReference type="InterPro" id="IPR039800">
    <property type="entry name" value="MICU1/2/3"/>
</dbReference>
<dbReference type="GO" id="GO:0005509">
    <property type="term" value="F:calcium ion binding"/>
    <property type="evidence" value="ECO:0007669"/>
    <property type="project" value="InterPro"/>
</dbReference>
<dbReference type="Gene3D" id="1.10.238.10">
    <property type="entry name" value="EF-hand"/>
    <property type="match status" value="1"/>
</dbReference>
<sequence length="190" mass="21811">MVVERSAAARSGRRQSAGIISYTEYLFLLSVLTKPATGFRIAFNMFDTDGNERVSRTEFLVILRLMALNMLEELRVTLSDEEDYQRTRAALEKIFSHARRERRGSGGATDAEDVHLVRRALTKEDALFAPCLYDLDRDPQERVSILRGVRSDEDVEDDILQHKKKVNTTLLVHFFGPKGDHELSYDEFKQ</sequence>
<feature type="domain" description="EF-hand" evidence="8">
    <location>
        <begin position="34"/>
        <end position="69"/>
    </location>
</feature>
<keyword evidence="4" id="KW-0999">Mitochondrion inner membrane</keyword>
<dbReference type="GO" id="GO:1990246">
    <property type="term" value="C:uniplex complex"/>
    <property type="evidence" value="ECO:0007669"/>
    <property type="project" value="TreeGrafter"/>
</dbReference>
<accession>A0A6A4VPY8</accession>
<proteinExistence type="predicted"/>
<dbReference type="EMBL" id="VIIS01001603">
    <property type="protein sequence ID" value="KAF0295713.1"/>
    <property type="molecule type" value="Genomic_DNA"/>
</dbReference>
<keyword evidence="6" id="KW-0496">Mitochondrion</keyword>
<evidence type="ECO:0000313" key="9">
    <source>
        <dbReference type="EMBL" id="KAF0295713.1"/>
    </source>
</evidence>
<gene>
    <name evidence="9" type="primary">Micu3_2</name>
    <name evidence="9" type="ORF">FJT64_006819</name>
</gene>
<protein>
    <submittedName>
        <fullName evidence="9">Calcium uptake protein 3, mitochondrial</fullName>
    </submittedName>
</protein>
<keyword evidence="5" id="KW-0809">Transit peptide</keyword>
<dbReference type="InterPro" id="IPR002048">
    <property type="entry name" value="EF_hand_dom"/>
</dbReference>
<keyword evidence="7" id="KW-0472">Membrane</keyword>
<dbReference type="OrthoDB" id="5859791at2759"/>
<reference evidence="9 10" key="1">
    <citation type="submission" date="2019-07" db="EMBL/GenBank/DDBJ databases">
        <title>Draft genome assembly of a fouling barnacle, Amphibalanus amphitrite (Darwin, 1854): The first reference genome for Thecostraca.</title>
        <authorList>
            <person name="Kim W."/>
        </authorList>
    </citation>
    <scope>NUCLEOTIDE SEQUENCE [LARGE SCALE GENOMIC DNA]</scope>
    <source>
        <strain evidence="9">SNU_AA5</strain>
        <tissue evidence="9">Soma without cirri and trophi</tissue>
    </source>
</reference>
<dbReference type="SUPFAM" id="SSF47473">
    <property type="entry name" value="EF-hand"/>
    <property type="match status" value="1"/>
</dbReference>
<evidence type="ECO:0000256" key="2">
    <source>
        <dbReference type="ARBA" id="ARBA00004569"/>
    </source>
</evidence>
<dbReference type="Pfam" id="PF13405">
    <property type="entry name" value="EF-hand_6"/>
    <property type="match status" value="1"/>
</dbReference>
<organism evidence="9 10">
    <name type="scientific">Amphibalanus amphitrite</name>
    <name type="common">Striped barnacle</name>
    <name type="synonym">Balanus amphitrite</name>
    <dbReference type="NCBI Taxonomy" id="1232801"/>
    <lineage>
        <taxon>Eukaryota</taxon>
        <taxon>Metazoa</taxon>
        <taxon>Ecdysozoa</taxon>
        <taxon>Arthropoda</taxon>
        <taxon>Crustacea</taxon>
        <taxon>Multicrustacea</taxon>
        <taxon>Cirripedia</taxon>
        <taxon>Thoracica</taxon>
        <taxon>Thoracicalcarea</taxon>
        <taxon>Balanomorpha</taxon>
        <taxon>Balanoidea</taxon>
        <taxon>Balanidae</taxon>
        <taxon>Amphibalaninae</taxon>
        <taxon>Amphibalanus</taxon>
    </lineage>
</organism>
<dbReference type="InterPro" id="IPR011992">
    <property type="entry name" value="EF-hand-dom_pair"/>
</dbReference>
<keyword evidence="3" id="KW-0677">Repeat</keyword>
<dbReference type="GO" id="GO:0005758">
    <property type="term" value="C:mitochondrial intermembrane space"/>
    <property type="evidence" value="ECO:0007669"/>
    <property type="project" value="UniProtKB-SubCell"/>
</dbReference>
<evidence type="ECO:0000259" key="8">
    <source>
        <dbReference type="PROSITE" id="PS50222"/>
    </source>
</evidence>
<evidence type="ECO:0000256" key="7">
    <source>
        <dbReference type="ARBA" id="ARBA00023136"/>
    </source>
</evidence>
<evidence type="ECO:0000313" key="10">
    <source>
        <dbReference type="Proteomes" id="UP000440578"/>
    </source>
</evidence>
<evidence type="ECO:0000256" key="6">
    <source>
        <dbReference type="ARBA" id="ARBA00023128"/>
    </source>
</evidence>
<dbReference type="GO" id="GO:0036444">
    <property type="term" value="P:calcium import into the mitochondrion"/>
    <property type="evidence" value="ECO:0007669"/>
    <property type="project" value="TreeGrafter"/>
</dbReference>
<dbReference type="GO" id="GO:0051560">
    <property type="term" value="P:mitochondrial calcium ion homeostasis"/>
    <property type="evidence" value="ECO:0007669"/>
    <property type="project" value="TreeGrafter"/>
</dbReference>